<gene>
    <name evidence="2" type="ORF">LSALG_LOCUS16066</name>
</gene>
<sequence>MTLDTLPNTDIKGITALVDDDDDVTIEENPPSSQVNDDQPILDVDDQSEADDYKGFLDLDCMPQTVIPLSVVYPDVNPRLRKVPILGGANDVEARSSSAAGVSSVTPPKKYNLIVDLEDLAEDWKITFE</sequence>
<proteinExistence type="predicted"/>
<evidence type="ECO:0000256" key="1">
    <source>
        <dbReference type="SAM" id="MobiDB-lite"/>
    </source>
</evidence>
<name>A0AA35YL61_LACSI</name>
<keyword evidence="3" id="KW-1185">Reference proteome</keyword>
<protein>
    <submittedName>
        <fullName evidence="2">Uncharacterized protein</fullName>
    </submittedName>
</protein>
<evidence type="ECO:0000313" key="2">
    <source>
        <dbReference type="EMBL" id="CAI9276065.1"/>
    </source>
</evidence>
<dbReference type="Proteomes" id="UP001177003">
    <property type="component" value="Chromosome 3"/>
</dbReference>
<dbReference type="EMBL" id="OX465079">
    <property type="protein sequence ID" value="CAI9276065.1"/>
    <property type="molecule type" value="Genomic_DNA"/>
</dbReference>
<evidence type="ECO:0000313" key="3">
    <source>
        <dbReference type="Proteomes" id="UP001177003"/>
    </source>
</evidence>
<accession>A0AA35YL61</accession>
<feature type="region of interest" description="Disordered" evidence="1">
    <location>
        <begin position="20"/>
        <end position="40"/>
    </location>
</feature>
<dbReference type="AlphaFoldDB" id="A0AA35YL61"/>
<reference evidence="2" key="1">
    <citation type="submission" date="2023-04" db="EMBL/GenBank/DDBJ databases">
        <authorList>
            <person name="Vijverberg K."/>
            <person name="Xiong W."/>
            <person name="Schranz E."/>
        </authorList>
    </citation>
    <scope>NUCLEOTIDE SEQUENCE</scope>
</reference>
<organism evidence="2 3">
    <name type="scientific">Lactuca saligna</name>
    <name type="common">Willowleaf lettuce</name>
    <dbReference type="NCBI Taxonomy" id="75948"/>
    <lineage>
        <taxon>Eukaryota</taxon>
        <taxon>Viridiplantae</taxon>
        <taxon>Streptophyta</taxon>
        <taxon>Embryophyta</taxon>
        <taxon>Tracheophyta</taxon>
        <taxon>Spermatophyta</taxon>
        <taxon>Magnoliopsida</taxon>
        <taxon>eudicotyledons</taxon>
        <taxon>Gunneridae</taxon>
        <taxon>Pentapetalae</taxon>
        <taxon>asterids</taxon>
        <taxon>campanulids</taxon>
        <taxon>Asterales</taxon>
        <taxon>Asteraceae</taxon>
        <taxon>Cichorioideae</taxon>
        <taxon>Cichorieae</taxon>
        <taxon>Lactucinae</taxon>
        <taxon>Lactuca</taxon>
    </lineage>
</organism>